<feature type="transmembrane region" description="Helical" evidence="15">
    <location>
        <begin position="416"/>
        <end position="436"/>
    </location>
</feature>
<dbReference type="eggNOG" id="COG2205">
    <property type="taxonomic scope" value="Bacteria"/>
</dbReference>
<evidence type="ECO:0000256" key="10">
    <source>
        <dbReference type="ARBA" id="ARBA00022840"/>
    </source>
</evidence>
<dbReference type="SUPFAM" id="SSF55874">
    <property type="entry name" value="ATPase domain of HSP90 chaperone/DNA topoisomerase II/histidine kinase"/>
    <property type="match status" value="1"/>
</dbReference>
<protein>
    <recommendedName>
        <fullName evidence="3">histidine kinase</fullName>
        <ecNumber evidence="3">2.7.13.3</ecNumber>
    </recommendedName>
</protein>
<keyword evidence="10" id="KW-0067">ATP-binding</keyword>
<evidence type="ECO:0000313" key="17">
    <source>
        <dbReference type="EMBL" id="KHF41728.1"/>
    </source>
</evidence>
<keyword evidence="8" id="KW-0547">Nucleotide-binding</keyword>
<evidence type="ECO:0000256" key="13">
    <source>
        <dbReference type="ARBA" id="ARBA00023136"/>
    </source>
</evidence>
<comment type="subcellular location">
    <subcellularLocation>
        <location evidence="2">Cell membrane</location>
        <topology evidence="2">Multi-pass membrane protein</topology>
    </subcellularLocation>
</comment>
<dbReference type="SUPFAM" id="SSF47384">
    <property type="entry name" value="Homodimeric domain of signal transducing histidine kinase"/>
    <property type="match status" value="1"/>
</dbReference>
<keyword evidence="11 15" id="KW-1133">Transmembrane helix</keyword>
<dbReference type="AlphaFoldDB" id="A0A0B0IGK3"/>
<keyword evidence="9" id="KW-0418">Kinase</keyword>
<dbReference type="GO" id="GO:0005524">
    <property type="term" value="F:ATP binding"/>
    <property type="evidence" value="ECO:0007669"/>
    <property type="project" value="UniProtKB-KW"/>
</dbReference>
<feature type="transmembrane region" description="Helical" evidence="15">
    <location>
        <begin position="276"/>
        <end position="295"/>
    </location>
</feature>
<dbReference type="InterPro" id="IPR003594">
    <property type="entry name" value="HATPase_dom"/>
</dbReference>
<evidence type="ECO:0000256" key="11">
    <source>
        <dbReference type="ARBA" id="ARBA00022989"/>
    </source>
</evidence>
<evidence type="ECO:0000256" key="12">
    <source>
        <dbReference type="ARBA" id="ARBA00023012"/>
    </source>
</evidence>
<dbReference type="OrthoDB" id="9792991at2"/>
<feature type="transmembrane region" description="Helical" evidence="15">
    <location>
        <begin position="315"/>
        <end position="334"/>
    </location>
</feature>
<reference evidence="17 18" key="1">
    <citation type="submission" date="2014-09" db="EMBL/GenBank/DDBJ databases">
        <title>Genome sequencing and annotation of Bacillus Okhensis strain Kh10-101T.</title>
        <authorList>
            <person name="Prakash J.S."/>
        </authorList>
    </citation>
    <scope>NUCLEOTIDE SEQUENCE [LARGE SCALE GENOMIC DNA]</scope>
    <source>
        <strain evidence="18">Kh10-101T</strain>
    </source>
</reference>
<dbReference type="InterPro" id="IPR050398">
    <property type="entry name" value="HssS/ArlS-like"/>
</dbReference>
<keyword evidence="18" id="KW-1185">Reference proteome</keyword>
<evidence type="ECO:0000256" key="3">
    <source>
        <dbReference type="ARBA" id="ARBA00012438"/>
    </source>
</evidence>
<comment type="caution">
    <text evidence="17">The sequence shown here is derived from an EMBL/GenBank/DDBJ whole genome shotgun (WGS) entry which is preliminary data.</text>
</comment>
<dbReference type="CDD" id="cd00082">
    <property type="entry name" value="HisKA"/>
    <property type="match status" value="1"/>
</dbReference>
<keyword evidence="5" id="KW-0597">Phosphoprotein</keyword>
<evidence type="ECO:0000256" key="8">
    <source>
        <dbReference type="ARBA" id="ARBA00022741"/>
    </source>
</evidence>
<dbReference type="Gene3D" id="3.30.565.10">
    <property type="entry name" value="Histidine kinase-like ATPase, C-terminal domain"/>
    <property type="match status" value="1"/>
</dbReference>
<dbReference type="PANTHER" id="PTHR45528:SF1">
    <property type="entry name" value="SENSOR HISTIDINE KINASE CPXA"/>
    <property type="match status" value="1"/>
</dbReference>
<dbReference type="InterPro" id="IPR005467">
    <property type="entry name" value="His_kinase_dom"/>
</dbReference>
<proteinExistence type="predicted"/>
<evidence type="ECO:0000256" key="6">
    <source>
        <dbReference type="ARBA" id="ARBA00022679"/>
    </source>
</evidence>
<feature type="transmembrane region" description="Helical" evidence="15">
    <location>
        <begin position="360"/>
        <end position="382"/>
    </location>
</feature>
<evidence type="ECO:0000259" key="16">
    <source>
        <dbReference type="PROSITE" id="PS50109"/>
    </source>
</evidence>
<keyword evidence="12" id="KW-0902">Two-component regulatory system</keyword>
<dbReference type="Gene3D" id="1.10.287.130">
    <property type="match status" value="1"/>
</dbReference>
<dbReference type="PROSITE" id="PS50109">
    <property type="entry name" value="HIS_KIN"/>
    <property type="match status" value="1"/>
</dbReference>
<evidence type="ECO:0000256" key="9">
    <source>
        <dbReference type="ARBA" id="ARBA00022777"/>
    </source>
</evidence>
<dbReference type="STRING" id="333138.LQ50_00005"/>
<dbReference type="GO" id="GO:0005886">
    <property type="term" value="C:plasma membrane"/>
    <property type="evidence" value="ECO:0007669"/>
    <property type="project" value="UniProtKB-SubCell"/>
</dbReference>
<dbReference type="RefSeq" id="WP_034624796.1">
    <property type="nucleotide sequence ID" value="NZ_JRJU01000001.1"/>
</dbReference>
<keyword evidence="4" id="KW-1003">Cell membrane</keyword>
<dbReference type="GO" id="GO:0000155">
    <property type="term" value="F:phosphorelay sensor kinase activity"/>
    <property type="evidence" value="ECO:0007669"/>
    <property type="project" value="InterPro"/>
</dbReference>
<evidence type="ECO:0000256" key="1">
    <source>
        <dbReference type="ARBA" id="ARBA00000085"/>
    </source>
</evidence>
<evidence type="ECO:0000256" key="4">
    <source>
        <dbReference type="ARBA" id="ARBA00022475"/>
    </source>
</evidence>
<dbReference type="EMBL" id="JRJU01000001">
    <property type="protein sequence ID" value="KHF41728.1"/>
    <property type="molecule type" value="Genomic_DNA"/>
</dbReference>
<keyword evidence="13 15" id="KW-0472">Membrane</keyword>
<dbReference type="FunFam" id="1.10.287.130:FF:000008">
    <property type="entry name" value="Two-component sensor histidine kinase"/>
    <property type="match status" value="1"/>
</dbReference>
<evidence type="ECO:0000313" key="18">
    <source>
        <dbReference type="Proteomes" id="UP000030832"/>
    </source>
</evidence>
<feature type="domain" description="Histidine kinase" evidence="16">
    <location>
        <begin position="530"/>
        <end position="742"/>
    </location>
</feature>
<name>A0A0B0IGK3_9BACI</name>
<feature type="transmembrane region" description="Helical" evidence="15">
    <location>
        <begin position="442"/>
        <end position="462"/>
    </location>
</feature>
<keyword evidence="14" id="KW-0175">Coiled coil</keyword>
<evidence type="ECO:0000256" key="7">
    <source>
        <dbReference type="ARBA" id="ARBA00022692"/>
    </source>
</evidence>
<dbReference type="InterPro" id="IPR036097">
    <property type="entry name" value="HisK_dim/P_sf"/>
</dbReference>
<comment type="catalytic activity">
    <reaction evidence="1">
        <text>ATP + protein L-histidine = ADP + protein N-phospho-L-histidine.</text>
        <dbReference type="EC" id="2.7.13.3"/>
    </reaction>
</comment>
<evidence type="ECO:0000256" key="5">
    <source>
        <dbReference type="ARBA" id="ARBA00022553"/>
    </source>
</evidence>
<dbReference type="InterPro" id="IPR003661">
    <property type="entry name" value="HisK_dim/P_dom"/>
</dbReference>
<dbReference type="Pfam" id="PF00512">
    <property type="entry name" value="HisKA"/>
    <property type="match status" value="1"/>
</dbReference>
<dbReference type="SMART" id="SM00388">
    <property type="entry name" value="HisKA"/>
    <property type="match status" value="1"/>
</dbReference>
<feature type="coiled-coil region" evidence="14">
    <location>
        <begin position="594"/>
        <end position="621"/>
    </location>
</feature>
<keyword evidence="7 15" id="KW-0812">Transmembrane</keyword>
<accession>A0A0B0IGK3</accession>
<dbReference type="Proteomes" id="UP000030832">
    <property type="component" value="Unassembled WGS sequence"/>
</dbReference>
<dbReference type="InterPro" id="IPR036890">
    <property type="entry name" value="HATPase_C_sf"/>
</dbReference>
<organism evidence="17 18">
    <name type="scientific">Halalkalibacter okhensis</name>
    <dbReference type="NCBI Taxonomy" id="333138"/>
    <lineage>
        <taxon>Bacteria</taxon>
        <taxon>Bacillati</taxon>
        <taxon>Bacillota</taxon>
        <taxon>Bacilli</taxon>
        <taxon>Bacillales</taxon>
        <taxon>Bacillaceae</taxon>
        <taxon>Halalkalibacter</taxon>
    </lineage>
</organism>
<evidence type="ECO:0000256" key="14">
    <source>
        <dbReference type="SAM" id="Coils"/>
    </source>
</evidence>
<feature type="coiled-coil region" evidence="14">
    <location>
        <begin position="95"/>
        <end position="167"/>
    </location>
</feature>
<dbReference type="Pfam" id="PF02518">
    <property type="entry name" value="HATPase_c"/>
    <property type="match status" value="1"/>
</dbReference>
<keyword evidence="6" id="KW-0808">Transferase</keyword>
<evidence type="ECO:0000256" key="15">
    <source>
        <dbReference type="SAM" id="Phobius"/>
    </source>
</evidence>
<dbReference type="PANTHER" id="PTHR45528">
    <property type="entry name" value="SENSOR HISTIDINE KINASE CPXA"/>
    <property type="match status" value="1"/>
</dbReference>
<dbReference type="EC" id="2.7.13.3" evidence="3"/>
<gene>
    <name evidence="17" type="ORF">LQ50_00005</name>
</gene>
<evidence type="ECO:0000256" key="2">
    <source>
        <dbReference type="ARBA" id="ARBA00004651"/>
    </source>
</evidence>
<dbReference type="SMART" id="SM00387">
    <property type="entry name" value="HATPase_c"/>
    <property type="match status" value="1"/>
</dbReference>
<sequence>MDTKWKNRALVLGWLVLFTFGISGVIAGWTYGIEFSTKDFFQSDEFEYQFEDFVNQLSVYELNQMTKEEVKEAIIITEDEIEEHRYRYGDLSDQIATIKVQYEDLIQEALQAENQEAADAYQAKRDQKIEDITDNFMSDEHIRAKILKEKEARIDEYFIKLEQTRSNFSQLKGGFHYYFEDTETDEVFTNVSVKSDEVNDFFASNKMLYVQSYPSKTSGYFQAGVDQFEAIYYDELVTPVLQTRTRVFEGKIAIPHSTAGASPILTSYSDYQQRKWGYIIYTFVGVILLIASFFLNKRLNIMKRLHLRRFESYYLVIPIDGKAFLFMISLYIVLHNINQLVHSPYYLFNVEHVSRFYENFFLSLLTATLFMGLVFIQGKYFMELLKDKSVMKQEGQKALVYKAYQTMIEAFSHTRVGLQVMIYSGVVFLFGVGAVISLFDPIIFFLYSMFVFIVGLPVFTILMKRIGYFNRIAASARHVVIGQLEEDIPVKGKSILATLARDINTLKQGMKRSQNEQAKSERLKTELITNVSHDLRTPLTSIITYTELLKANDVKKEDQNAYIQIIDRKSKRLKVLIDDLFEASKMASGNIELMKEKVDIVQLLQQALAEYNEEIDGSTLQFRVSTPEQPVSVVVDGQKIWRVFDNIIVNTLHYSLENTRVYIAIKTEGDSIIISFKNITKYELGENIDELMERFKRGDTSRHTEGSGLGLAIAKSIVDLHGGNLDIEVDGDLFKVMVTLYQ</sequence>